<name>A0A963Z5P5_9PROT</name>
<reference evidence="2 3" key="1">
    <citation type="journal article" date="2021" name="Microorganisms">
        <title>Acidisoma silvae sp. nov. and Acidisomacellulosilytica sp. nov., Two Acidophilic Bacteria Isolated from Decaying Wood, Hydrolyzing Cellulose and Producing Poly-3-hydroxybutyrate.</title>
        <authorList>
            <person name="Mieszkin S."/>
            <person name="Pouder E."/>
            <person name="Uroz S."/>
            <person name="Simon-Colin C."/>
            <person name="Alain K."/>
        </authorList>
    </citation>
    <scope>NUCLEOTIDE SEQUENCE [LARGE SCALE GENOMIC DNA]</scope>
    <source>
        <strain evidence="2 3">HW T5.17</strain>
    </source>
</reference>
<evidence type="ECO:0000313" key="3">
    <source>
        <dbReference type="Proteomes" id="UP000721844"/>
    </source>
</evidence>
<sequence>MRARLLMLAGALICIGGSAACAQPVNLQGSVQATPLPPPRVGTSLPMMPAITASNYATAVPPLEAAETAVAGRRYRQAAEDLEAAETRLLNAGAQPIRSTVTPGGQALAQVRLARDAVRRRDRQTGLTAISMAIGAAQESIQQPAPPVVAEAHPAPLSVVVATAVPPAPLPVPMVTKALLPGHWQEGSWEYHWEPPETALRPVETRSVEQGQFVFKSGIGWVWVPSHYVN</sequence>
<gene>
    <name evidence="2" type="ORF">ACELLULO517_22615</name>
</gene>
<comment type="caution">
    <text evidence="2">The sequence shown here is derived from an EMBL/GenBank/DDBJ whole genome shotgun (WGS) entry which is preliminary data.</text>
</comment>
<evidence type="ECO:0008006" key="4">
    <source>
        <dbReference type="Google" id="ProtNLM"/>
    </source>
</evidence>
<evidence type="ECO:0000256" key="1">
    <source>
        <dbReference type="SAM" id="SignalP"/>
    </source>
</evidence>
<organism evidence="2 3">
    <name type="scientific">Acidisoma cellulosilyticum</name>
    <dbReference type="NCBI Taxonomy" id="2802395"/>
    <lineage>
        <taxon>Bacteria</taxon>
        <taxon>Pseudomonadati</taxon>
        <taxon>Pseudomonadota</taxon>
        <taxon>Alphaproteobacteria</taxon>
        <taxon>Acetobacterales</taxon>
        <taxon>Acidocellaceae</taxon>
        <taxon>Acidisoma</taxon>
    </lineage>
</organism>
<dbReference type="Proteomes" id="UP000721844">
    <property type="component" value="Unassembled WGS sequence"/>
</dbReference>
<feature type="chain" id="PRO_5037928250" description="Lipoprotein" evidence="1">
    <location>
        <begin position="23"/>
        <end position="230"/>
    </location>
</feature>
<keyword evidence="1" id="KW-0732">Signal</keyword>
<keyword evidence="3" id="KW-1185">Reference proteome</keyword>
<protein>
    <recommendedName>
        <fullName evidence="4">Lipoprotein</fullName>
    </recommendedName>
</protein>
<dbReference type="PROSITE" id="PS51257">
    <property type="entry name" value="PROKAR_LIPOPROTEIN"/>
    <property type="match status" value="1"/>
</dbReference>
<dbReference type="EMBL" id="JAESVA010000010">
    <property type="protein sequence ID" value="MCB8883059.1"/>
    <property type="molecule type" value="Genomic_DNA"/>
</dbReference>
<dbReference type="RefSeq" id="WP_227309716.1">
    <property type="nucleotide sequence ID" value="NZ_JAESVA010000010.1"/>
</dbReference>
<dbReference type="AlphaFoldDB" id="A0A963Z5P5"/>
<evidence type="ECO:0000313" key="2">
    <source>
        <dbReference type="EMBL" id="MCB8883059.1"/>
    </source>
</evidence>
<accession>A0A963Z5P5</accession>
<feature type="signal peptide" evidence="1">
    <location>
        <begin position="1"/>
        <end position="22"/>
    </location>
</feature>
<proteinExistence type="predicted"/>